<dbReference type="RefSeq" id="WP_144277609.1">
    <property type="nucleotide sequence ID" value="NZ_CP041730.1"/>
</dbReference>
<comment type="similarity">
    <text evidence="1">Belongs to the short-chain dehydrogenases/reductases (SDR) family.</text>
</comment>
<dbReference type="InterPro" id="IPR002347">
    <property type="entry name" value="SDR_fam"/>
</dbReference>
<evidence type="ECO:0000313" key="3">
    <source>
        <dbReference type="EMBL" id="QDQ26210.1"/>
    </source>
</evidence>
<gene>
    <name evidence="3" type="ORF">FNU76_07470</name>
</gene>
<dbReference type="PRINTS" id="PR00080">
    <property type="entry name" value="SDRFAMILY"/>
</dbReference>
<dbReference type="InterPro" id="IPR036291">
    <property type="entry name" value="NAD(P)-bd_dom_sf"/>
</dbReference>
<dbReference type="GO" id="GO:0016614">
    <property type="term" value="F:oxidoreductase activity, acting on CH-OH group of donors"/>
    <property type="evidence" value="ECO:0007669"/>
    <property type="project" value="UniProtKB-ARBA"/>
</dbReference>
<dbReference type="AlphaFoldDB" id="A0A516SDJ6"/>
<dbReference type="Gene3D" id="3.40.50.720">
    <property type="entry name" value="NAD(P)-binding Rossmann-like Domain"/>
    <property type="match status" value="1"/>
</dbReference>
<dbReference type="PRINTS" id="PR00081">
    <property type="entry name" value="GDHRDH"/>
</dbReference>
<proteinExistence type="inferred from homology"/>
<dbReference type="SUPFAM" id="SSF51735">
    <property type="entry name" value="NAD(P)-binding Rossmann-fold domains"/>
    <property type="match status" value="1"/>
</dbReference>
<dbReference type="PANTHER" id="PTHR48107:SF7">
    <property type="entry name" value="RE15974P"/>
    <property type="match status" value="1"/>
</dbReference>
<evidence type="ECO:0000256" key="2">
    <source>
        <dbReference type="ARBA" id="ARBA00023002"/>
    </source>
</evidence>
<accession>A0A516SDJ6</accession>
<evidence type="ECO:0000313" key="4">
    <source>
        <dbReference type="Proteomes" id="UP000317550"/>
    </source>
</evidence>
<dbReference type="EMBL" id="CP041730">
    <property type="protein sequence ID" value="QDQ26210.1"/>
    <property type="molecule type" value="Genomic_DNA"/>
</dbReference>
<protein>
    <submittedName>
        <fullName evidence="3">SDR family oxidoreductase</fullName>
    </submittedName>
</protein>
<keyword evidence="4" id="KW-1185">Reference proteome</keyword>
<dbReference type="Pfam" id="PF13561">
    <property type="entry name" value="adh_short_C2"/>
    <property type="match status" value="1"/>
</dbReference>
<dbReference type="Proteomes" id="UP000317550">
    <property type="component" value="Chromosome"/>
</dbReference>
<dbReference type="KEGG" id="cari:FNU76_07470"/>
<keyword evidence="2" id="KW-0560">Oxidoreductase</keyword>
<name>A0A516SDJ6_9NEIS</name>
<dbReference type="OrthoDB" id="517007at2"/>
<organism evidence="3 4">
    <name type="scientific">Chitinimonas arctica</name>
    <dbReference type="NCBI Taxonomy" id="2594795"/>
    <lineage>
        <taxon>Bacteria</taxon>
        <taxon>Pseudomonadati</taxon>
        <taxon>Pseudomonadota</taxon>
        <taxon>Betaproteobacteria</taxon>
        <taxon>Neisseriales</taxon>
        <taxon>Chitinibacteraceae</taxon>
        <taxon>Chitinimonas</taxon>
    </lineage>
</organism>
<sequence>MNTTFNNKVALVIGASRNMGRAFAEMLAQEGARVAVHYHSAGSRTGAEEAVATIGAAGGQALALQADIRRVADIQRLFDAVEEHFGGIDIVINTAGQMLKKPVIEVGEDEFDDIFALNCKAAFFIMQEAGKRLRDNGRILNIGTSLLAATVAGYAAYAAYAGSKAPLEDFSRALAKEVGARGITVNTLCPGPMDTEFFHAAETPEAVAYLKRASINGQLGQVGDLLPVVKMLVSPENNWITAQAIFANGGFVAR</sequence>
<evidence type="ECO:0000256" key="1">
    <source>
        <dbReference type="ARBA" id="ARBA00006484"/>
    </source>
</evidence>
<dbReference type="FunFam" id="3.40.50.720:FF:000084">
    <property type="entry name" value="Short-chain dehydrogenase reductase"/>
    <property type="match status" value="1"/>
</dbReference>
<reference evidence="4" key="1">
    <citation type="submission" date="2019-07" db="EMBL/GenBank/DDBJ databases">
        <title>Chitinimonas sp. nov., isolated from Ny-Alesund, arctica soil.</title>
        <authorList>
            <person name="Xu Q."/>
            <person name="Peng F."/>
        </authorList>
    </citation>
    <scope>NUCLEOTIDE SEQUENCE [LARGE SCALE GENOMIC DNA]</scope>
    <source>
        <strain evidence="4">R3-44</strain>
    </source>
</reference>
<dbReference type="PANTHER" id="PTHR48107">
    <property type="entry name" value="NADPH-DEPENDENT ALDEHYDE REDUCTASE-LIKE PROTEIN, CHLOROPLASTIC-RELATED"/>
    <property type="match status" value="1"/>
</dbReference>